<dbReference type="AlphaFoldDB" id="A0A921DQV0"/>
<feature type="binding site" evidence="5">
    <location>
        <position position="227"/>
    </location>
    <ligand>
        <name>isopentenyl diphosphate</name>
        <dbReference type="ChEBI" id="CHEBI:128769"/>
    </ligand>
</feature>
<comment type="cofactor">
    <cofactor evidence="5">
        <name>[4Fe-4S] cluster</name>
        <dbReference type="ChEBI" id="CHEBI:49883"/>
    </cofactor>
    <text evidence="5">Binds 1 [4Fe-4S] cluster per subunit.</text>
</comment>
<comment type="pathway">
    <text evidence="5">Isoprenoid biosynthesis; isopentenyl diphosphate biosynthesis via DXP pathway; isopentenyl diphosphate from 1-deoxy-D-xylulose 5-phosphate: step 6/6.</text>
</comment>
<feature type="binding site" evidence="5">
    <location>
        <position position="168"/>
    </location>
    <ligand>
        <name>(2E)-4-hydroxy-3-methylbut-2-enyl diphosphate</name>
        <dbReference type="ChEBI" id="CHEBI:128753"/>
    </ligand>
</feature>
<keyword evidence="3 5" id="KW-0408">Iron</keyword>
<dbReference type="HAMAP" id="MF_00191">
    <property type="entry name" value="IspH"/>
    <property type="match status" value="1"/>
</dbReference>
<keyword evidence="4 5" id="KW-0411">Iron-sulfur</keyword>
<feature type="binding site" evidence="5">
    <location>
        <position position="75"/>
    </location>
    <ligand>
        <name>dimethylallyl diphosphate</name>
        <dbReference type="ChEBI" id="CHEBI:57623"/>
    </ligand>
</feature>
<comment type="catalytic activity">
    <reaction evidence="5">
        <text>dimethylallyl diphosphate + 2 oxidized [2Fe-2S]-[ferredoxin] + H2O = (2E)-4-hydroxy-3-methylbut-2-enyl diphosphate + 2 reduced [2Fe-2S]-[ferredoxin] + 2 H(+)</text>
        <dbReference type="Rhea" id="RHEA:24825"/>
        <dbReference type="Rhea" id="RHEA-COMP:10000"/>
        <dbReference type="Rhea" id="RHEA-COMP:10001"/>
        <dbReference type="ChEBI" id="CHEBI:15377"/>
        <dbReference type="ChEBI" id="CHEBI:15378"/>
        <dbReference type="ChEBI" id="CHEBI:33737"/>
        <dbReference type="ChEBI" id="CHEBI:33738"/>
        <dbReference type="ChEBI" id="CHEBI:57623"/>
        <dbReference type="ChEBI" id="CHEBI:128753"/>
        <dbReference type="EC" id="1.17.7.4"/>
    </reaction>
</comment>
<dbReference type="CDD" id="cd13944">
    <property type="entry name" value="lytB_ispH"/>
    <property type="match status" value="1"/>
</dbReference>
<reference evidence="6" key="2">
    <citation type="submission" date="2021-09" db="EMBL/GenBank/DDBJ databases">
        <authorList>
            <person name="Gilroy R."/>
        </authorList>
    </citation>
    <scope>NUCLEOTIDE SEQUENCE</scope>
    <source>
        <strain evidence="6">ChiGjej2B2-19336</strain>
    </source>
</reference>
<organism evidence="6 7">
    <name type="scientific">Mailhella massiliensis</name>
    <dbReference type="NCBI Taxonomy" id="1903261"/>
    <lineage>
        <taxon>Bacteria</taxon>
        <taxon>Pseudomonadati</taxon>
        <taxon>Thermodesulfobacteriota</taxon>
        <taxon>Desulfovibrionia</taxon>
        <taxon>Desulfovibrionales</taxon>
        <taxon>Desulfovibrionaceae</taxon>
        <taxon>Mailhella</taxon>
    </lineage>
</organism>
<comment type="caution">
    <text evidence="6">The sequence shown here is derived from an EMBL/GenBank/DDBJ whole genome shotgun (WGS) entry which is preliminary data.</text>
</comment>
<feature type="binding site" evidence="5">
    <location>
        <position position="225"/>
    </location>
    <ligand>
        <name>(2E)-4-hydroxy-3-methylbut-2-enyl diphosphate</name>
        <dbReference type="ChEBI" id="CHEBI:128753"/>
    </ligand>
</feature>
<keyword evidence="1 5" id="KW-0004">4Fe-4S</keyword>
<evidence type="ECO:0000313" key="7">
    <source>
        <dbReference type="Proteomes" id="UP000698963"/>
    </source>
</evidence>
<feature type="binding site" evidence="5">
    <location>
        <position position="269"/>
    </location>
    <ligand>
        <name>(2E)-4-hydroxy-3-methylbut-2-enyl diphosphate</name>
        <dbReference type="ChEBI" id="CHEBI:128753"/>
    </ligand>
</feature>
<dbReference type="GO" id="GO:0050992">
    <property type="term" value="P:dimethylallyl diphosphate biosynthetic process"/>
    <property type="evidence" value="ECO:0007669"/>
    <property type="project" value="UniProtKB-UniRule"/>
</dbReference>
<feature type="binding site" evidence="5">
    <location>
        <position position="12"/>
    </location>
    <ligand>
        <name>[4Fe-4S] cluster</name>
        <dbReference type="ChEBI" id="CHEBI:49883"/>
    </ligand>
</feature>
<comment type="catalytic activity">
    <reaction evidence="5">
        <text>isopentenyl diphosphate + 2 oxidized [2Fe-2S]-[ferredoxin] + H2O = (2E)-4-hydroxy-3-methylbut-2-enyl diphosphate + 2 reduced [2Fe-2S]-[ferredoxin] + 2 H(+)</text>
        <dbReference type="Rhea" id="RHEA:24488"/>
        <dbReference type="Rhea" id="RHEA-COMP:10000"/>
        <dbReference type="Rhea" id="RHEA-COMP:10001"/>
        <dbReference type="ChEBI" id="CHEBI:15377"/>
        <dbReference type="ChEBI" id="CHEBI:15378"/>
        <dbReference type="ChEBI" id="CHEBI:33737"/>
        <dbReference type="ChEBI" id="CHEBI:33738"/>
        <dbReference type="ChEBI" id="CHEBI:128753"/>
        <dbReference type="ChEBI" id="CHEBI:128769"/>
        <dbReference type="EC" id="1.17.7.4"/>
    </reaction>
</comment>
<dbReference type="GO" id="GO:0016114">
    <property type="term" value="P:terpenoid biosynthetic process"/>
    <property type="evidence" value="ECO:0007669"/>
    <property type="project" value="UniProtKB-UniRule"/>
</dbReference>
<dbReference type="GO" id="GO:0046872">
    <property type="term" value="F:metal ion binding"/>
    <property type="evidence" value="ECO:0007669"/>
    <property type="project" value="UniProtKB-KW"/>
</dbReference>
<dbReference type="InterPro" id="IPR003451">
    <property type="entry name" value="LytB/IspH"/>
</dbReference>
<dbReference type="GO" id="GO:0019288">
    <property type="term" value="P:isopentenyl diphosphate biosynthetic process, methylerythritol 4-phosphate pathway"/>
    <property type="evidence" value="ECO:0007669"/>
    <property type="project" value="UniProtKB-UniRule"/>
</dbReference>
<dbReference type="Pfam" id="PF02401">
    <property type="entry name" value="LYTB"/>
    <property type="match status" value="1"/>
</dbReference>
<comment type="function">
    <text evidence="5">Catalyzes the conversion of 1-hydroxy-2-methyl-2-(E)-butenyl 4-diphosphate (HMBPP) into a mixture of isopentenyl diphosphate (IPP) and dimethylallyl diphosphate (DMAPP). Acts in the terminal step of the DOXP/MEP pathway for isoprenoid precursor biosynthesis.</text>
</comment>
<dbReference type="PANTHER" id="PTHR30426:SF0">
    <property type="entry name" value="4-HYDROXY-3-METHYLBUT-2-ENYL DIPHOSPHATE REDUCTASE"/>
    <property type="match status" value="1"/>
</dbReference>
<dbReference type="Gene3D" id="3.40.1010.20">
    <property type="entry name" value="4-hydroxy-3-methylbut-2-enyl diphosphate reductase, catalytic domain"/>
    <property type="match status" value="2"/>
</dbReference>
<dbReference type="NCBIfam" id="TIGR00216">
    <property type="entry name" value="ispH_lytB"/>
    <property type="match status" value="1"/>
</dbReference>
<reference evidence="6" key="1">
    <citation type="journal article" date="2021" name="PeerJ">
        <title>Extensive microbial diversity within the chicken gut microbiome revealed by metagenomics and culture.</title>
        <authorList>
            <person name="Gilroy R."/>
            <person name="Ravi A."/>
            <person name="Getino M."/>
            <person name="Pursley I."/>
            <person name="Horton D.L."/>
            <person name="Alikhan N.F."/>
            <person name="Baker D."/>
            <person name="Gharbi K."/>
            <person name="Hall N."/>
            <person name="Watson M."/>
            <person name="Adriaenssens E.M."/>
            <person name="Foster-Nyarko E."/>
            <person name="Jarju S."/>
            <person name="Secka A."/>
            <person name="Antonio M."/>
            <person name="Oren A."/>
            <person name="Chaudhuri R.R."/>
            <person name="La Ragione R."/>
            <person name="Hildebrand F."/>
            <person name="Pallen M.J."/>
        </authorList>
    </citation>
    <scope>NUCLEOTIDE SEQUENCE</scope>
    <source>
        <strain evidence="6">ChiGjej2B2-19336</strain>
    </source>
</reference>
<comment type="pathway">
    <text evidence="5">Isoprenoid biosynthesis; dimethylallyl diphosphate biosynthesis; dimethylallyl diphosphate from (2E)-4-hydroxy-3-methylbutenyl diphosphate: step 1/1.</text>
</comment>
<feature type="binding site" evidence="5">
    <location>
        <position position="75"/>
    </location>
    <ligand>
        <name>isopentenyl diphosphate</name>
        <dbReference type="ChEBI" id="CHEBI:128769"/>
    </ligand>
</feature>
<feature type="binding site" evidence="5">
    <location>
        <position position="42"/>
    </location>
    <ligand>
        <name>dimethylallyl diphosphate</name>
        <dbReference type="ChEBI" id="CHEBI:57623"/>
    </ligand>
</feature>
<feature type="active site" description="Proton donor" evidence="5">
    <location>
        <position position="127"/>
    </location>
</feature>
<gene>
    <name evidence="5 6" type="primary">ispH</name>
    <name evidence="6" type="ORF">K8W16_01645</name>
</gene>
<protein>
    <recommendedName>
        <fullName evidence="5">4-hydroxy-3-methylbut-2-enyl diphosphate reductase</fullName>
        <shortName evidence="5">HMBPP reductase</shortName>
        <ecNumber evidence="5">1.17.7.4</ecNumber>
    </recommendedName>
</protein>
<comment type="caution">
    <text evidence="5">Lacks conserved residue(s) required for the propagation of feature annotation.</text>
</comment>
<dbReference type="Proteomes" id="UP000698963">
    <property type="component" value="Unassembled WGS sequence"/>
</dbReference>
<sequence>MNVVRASHAGFCMGVALALHKLDTIVASRPGERVATLGEIIHNPQVLEDYARKGVQCLHSVGEAEADMSVLIRAHGIPRDVEAELRRRCARVEDATCPRVKKAQLAIAEATASGRELLLYGEAQHPEVRGLISYAAGESRIFSSLAEMEAMLEKTPPEGRSVVLAAQTTQDRQIFDEMNRRLVARLGASLVVLDTICDATRERQEEAGEIAARVQAMVVAGGKSSGNTRRLAELARMRGVPTVLVETAGELNEADFAGVRAVGLTAGASTPRYIIDEVEKKLRAMA</sequence>
<feature type="binding site" evidence="5">
    <location>
        <position position="125"/>
    </location>
    <ligand>
        <name>(2E)-4-hydroxy-3-methylbut-2-enyl diphosphate</name>
        <dbReference type="ChEBI" id="CHEBI:128753"/>
    </ligand>
</feature>
<proteinExistence type="inferred from homology"/>
<feature type="binding site" evidence="5">
    <location>
        <position position="42"/>
    </location>
    <ligand>
        <name>(2E)-4-hydroxy-3-methylbut-2-enyl diphosphate</name>
        <dbReference type="ChEBI" id="CHEBI:128753"/>
    </ligand>
</feature>
<dbReference type="EMBL" id="DYZA01000029">
    <property type="protein sequence ID" value="HJD96336.1"/>
    <property type="molecule type" value="Genomic_DNA"/>
</dbReference>
<feature type="binding site" evidence="5">
    <location>
        <position position="197"/>
    </location>
    <ligand>
        <name>[4Fe-4S] cluster</name>
        <dbReference type="ChEBI" id="CHEBI:49883"/>
    </ligand>
</feature>
<feature type="binding site" evidence="5">
    <location>
        <position position="42"/>
    </location>
    <ligand>
        <name>isopentenyl diphosphate</name>
        <dbReference type="ChEBI" id="CHEBI:128769"/>
    </ligand>
</feature>
<feature type="binding site" evidence="5">
    <location>
        <position position="125"/>
    </location>
    <ligand>
        <name>dimethylallyl diphosphate</name>
        <dbReference type="ChEBI" id="CHEBI:57623"/>
    </ligand>
</feature>
<dbReference type="Gene3D" id="3.40.50.11270">
    <property type="match status" value="1"/>
</dbReference>
<feature type="binding site" evidence="5">
    <location>
        <position position="227"/>
    </location>
    <ligand>
        <name>(2E)-4-hydroxy-3-methylbut-2-enyl diphosphate</name>
        <dbReference type="ChEBI" id="CHEBI:128753"/>
    </ligand>
</feature>
<dbReference type="PANTHER" id="PTHR30426">
    <property type="entry name" value="4-HYDROXY-3-METHYLBUT-2-ENYL DIPHOSPHATE REDUCTASE"/>
    <property type="match status" value="1"/>
</dbReference>
<feature type="binding site" evidence="5">
    <location>
        <position position="125"/>
    </location>
    <ligand>
        <name>isopentenyl diphosphate</name>
        <dbReference type="ChEBI" id="CHEBI:128769"/>
    </ligand>
</feature>
<evidence type="ECO:0000313" key="6">
    <source>
        <dbReference type="EMBL" id="HJD96336.1"/>
    </source>
</evidence>
<name>A0A921DQV0_9BACT</name>
<evidence type="ECO:0000256" key="4">
    <source>
        <dbReference type="ARBA" id="ARBA00023014"/>
    </source>
</evidence>
<evidence type="ECO:0000256" key="2">
    <source>
        <dbReference type="ARBA" id="ARBA00022723"/>
    </source>
</evidence>
<keyword evidence="2 5" id="KW-0479">Metal-binding</keyword>
<accession>A0A921DQV0</accession>
<feature type="binding site" evidence="5">
    <location>
        <position position="97"/>
    </location>
    <ligand>
        <name>[4Fe-4S] cluster</name>
        <dbReference type="ChEBI" id="CHEBI:49883"/>
    </ligand>
</feature>
<feature type="binding site" evidence="5">
    <location>
        <position position="227"/>
    </location>
    <ligand>
        <name>dimethylallyl diphosphate</name>
        <dbReference type="ChEBI" id="CHEBI:57623"/>
    </ligand>
</feature>
<feature type="binding site" evidence="5">
    <location>
        <position position="269"/>
    </location>
    <ligand>
        <name>isopentenyl diphosphate</name>
        <dbReference type="ChEBI" id="CHEBI:128769"/>
    </ligand>
</feature>
<feature type="binding site" evidence="5">
    <location>
        <position position="269"/>
    </location>
    <ligand>
        <name>dimethylallyl diphosphate</name>
        <dbReference type="ChEBI" id="CHEBI:57623"/>
    </ligand>
</feature>
<feature type="binding site" evidence="5">
    <location>
        <position position="225"/>
    </location>
    <ligand>
        <name>isopentenyl diphosphate</name>
        <dbReference type="ChEBI" id="CHEBI:128769"/>
    </ligand>
</feature>
<dbReference type="GO" id="GO:0051539">
    <property type="term" value="F:4 iron, 4 sulfur cluster binding"/>
    <property type="evidence" value="ECO:0007669"/>
    <property type="project" value="UniProtKB-UniRule"/>
</dbReference>
<feature type="binding site" evidence="5">
    <location>
        <position position="225"/>
    </location>
    <ligand>
        <name>dimethylallyl diphosphate</name>
        <dbReference type="ChEBI" id="CHEBI:57623"/>
    </ligand>
</feature>
<feature type="binding site" evidence="5">
    <location>
        <position position="75"/>
    </location>
    <ligand>
        <name>(2E)-4-hydroxy-3-methylbut-2-enyl diphosphate</name>
        <dbReference type="ChEBI" id="CHEBI:128753"/>
    </ligand>
</feature>
<keyword evidence="5 6" id="KW-0560">Oxidoreductase</keyword>
<evidence type="ECO:0000256" key="3">
    <source>
        <dbReference type="ARBA" id="ARBA00023004"/>
    </source>
</evidence>
<keyword evidence="5" id="KW-0414">Isoprene biosynthesis</keyword>
<dbReference type="EC" id="1.17.7.4" evidence="5"/>
<dbReference type="GO" id="GO:0051745">
    <property type="term" value="F:4-hydroxy-3-methylbut-2-enyl diphosphate reductase activity"/>
    <property type="evidence" value="ECO:0007669"/>
    <property type="project" value="UniProtKB-UniRule"/>
</dbReference>
<evidence type="ECO:0000256" key="5">
    <source>
        <dbReference type="HAMAP-Rule" id="MF_00191"/>
    </source>
</evidence>
<evidence type="ECO:0000256" key="1">
    <source>
        <dbReference type="ARBA" id="ARBA00022485"/>
    </source>
</evidence>
<dbReference type="RefSeq" id="WP_304120577.1">
    <property type="nucleotide sequence ID" value="NZ_DYZA01000029.1"/>
</dbReference>
<comment type="similarity">
    <text evidence="5">Belongs to the IspH family.</text>
</comment>